<evidence type="ECO:0000313" key="7">
    <source>
        <dbReference type="Proteomes" id="UP000023795"/>
    </source>
</evidence>
<protein>
    <submittedName>
        <fullName evidence="6">Potassium-tellurite ethidium and proflavin transporter</fullName>
    </submittedName>
</protein>
<evidence type="ECO:0000256" key="3">
    <source>
        <dbReference type="ARBA" id="ARBA00022989"/>
    </source>
</evidence>
<dbReference type="EMBL" id="ANIN01000001">
    <property type="protein sequence ID" value="ELA08985.1"/>
    <property type="molecule type" value="Genomic_DNA"/>
</dbReference>
<feature type="transmembrane region" description="Helical" evidence="5">
    <location>
        <begin position="12"/>
        <end position="33"/>
    </location>
</feature>
<accession>L2F7U6</accession>
<feature type="transmembrane region" description="Helical" evidence="5">
    <location>
        <begin position="268"/>
        <end position="288"/>
    </location>
</feature>
<gene>
    <name evidence="6" type="ORF">MOMA_01210</name>
</gene>
<dbReference type="InterPro" id="IPR004695">
    <property type="entry name" value="SLAC1/Mae1/Ssu1/TehA"/>
</dbReference>
<dbReference type="eggNOG" id="COG1275">
    <property type="taxonomic scope" value="Bacteria"/>
</dbReference>
<feature type="transmembrane region" description="Helical" evidence="5">
    <location>
        <begin position="209"/>
        <end position="230"/>
    </location>
</feature>
<dbReference type="InterPro" id="IPR038665">
    <property type="entry name" value="Voltage-dep_anion_channel_sf"/>
</dbReference>
<evidence type="ECO:0000313" key="6">
    <source>
        <dbReference type="EMBL" id="ELA08985.1"/>
    </source>
</evidence>
<dbReference type="PANTHER" id="PTHR37955:SF1">
    <property type="entry name" value="DEP DOMAIN-CONTAINING PROTEIN"/>
    <property type="match status" value="1"/>
</dbReference>
<feature type="transmembrane region" description="Helical" evidence="5">
    <location>
        <begin position="180"/>
        <end position="197"/>
    </location>
</feature>
<comment type="caution">
    <text evidence="6">The sequence shown here is derived from an EMBL/GenBank/DDBJ whole genome shotgun (WGS) entry which is preliminary data.</text>
</comment>
<dbReference type="GO" id="GO:0005886">
    <property type="term" value="C:plasma membrane"/>
    <property type="evidence" value="ECO:0007669"/>
    <property type="project" value="TreeGrafter"/>
</dbReference>
<dbReference type="STRING" id="1230338.MOMA_01210"/>
<feature type="transmembrane region" description="Helical" evidence="5">
    <location>
        <begin position="45"/>
        <end position="65"/>
    </location>
</feature>
<feature type="transmembrane region" description="Helical" evidence="5">
    <location>
        <begin position="85"/>
        <end position="106"/>
    </location>
</feature>
<evidence type="ECO:0000256" key="5">
    <source>
        <dbReference type="SAM" id="Phobius"/>
    </source>
</evidence>
<dbReference type="Proteomes" id="UP000023795">
    <property type="component" value="Unassembled WGS sequence"/>
</dbReference>
<reference evidence="6 7" key="1">
    <citation type="journal article" date="2013" name="Genome Announc.">
        <title>Genome Sequence of Moraxella macacae 0408225, a Novel Bacterial Species Isolated from a Cynomolgus Macaque with Epistaxis.</title>
        <authorList>
            <person name="Ladner J.T."/>
            <person name="Whitehouse C.A."/>
            <person name="Koroleva G.I."/>
            <person name="Palacios G.F."/>
        </authorList>
    </citation>
    <scope>NUCLEOTIDE SEQUENCE [LARGE SCALE GENOMIC DNA]</scope>
    <source>
        <strain evidence="6 7">0408225</strain>
    </source>
</reference>
<dbReference type="AlphaFoldDB" id="L2F7U6"/>
<organism evidence="6 7">
    <name type="scientific">Moraxella macacae 0408225</name>
    <dbReference type="NCBI Taxonomy" id="1230338"/>
    <lineage>
        <taxon>Bacteria</taxon>
        <taxon>Pseudomonadati</taxon>
        <taxon>Pseudomonadota</taxon>
        <taxon>Gammaproteobacteria</taxon>
        <taxon>Moraxellales</taxon>
        <taxon>Moraxellaceae</taxon>
        <taxon>Moraxella</taxon>
    </lineage>
</organism>
<feature type="transmembrane region" description="Helical" evidence="5">
    <location>
        <begin position="236"/>
        <end position="256"/>
    </location>
</feature>
<proteinExistence type="predicted"/>
<keyword evidence="7" id="KW-1185">Reference proteome</keyword>
<dbReference type="PATRIC" id="fig|1230338.3.peg.265"/>
<keyword evidence="4 5" id="KW-0472">Membrane</keyword>
<dbReference type="InterPro" id="IPR052951">
    <property type="entry name" value="Tellurite_res_ion_channel"/>
</dbReference>
<name>L2F7U6_9GAMM</name>
<dbReference type="PANTHER" id="PTHR37955">
    <property type="entry name" value="TELLURITE RESISTANCE PROTEIN TEHA"/>
    <property type="match status" value="1"/>
</dbReference>
<dbReference type="GO" id="GO:0046583">
    <property type="term" value="F:monoatomic cation efflux transmembrane transporter activity"/>
    <property type="evidence" value="ECO:0007669"/>
    <property type="project" value="TreeGrafter"/>
</dbReference>
<evidence type="ECO:0000256" key="1">
    <source>
        <dbReference type="ARBA" id="ARBA00004141"/>
    </source>
</evidence>
<feature type="transmembrane region" description="Helical" evidence="5">
    <location>
        <begin position="112"/>
        <end position="134"/>
    </location>
</feature>
<dbReference type="Gene3D" id="1.50.10.150">
    <property type="entry name" value="Voltage-dependent anion channel"/>
    <property type="match status" value="1"/>
</dbReference>
<dbReference type="OrthoDB" id="309023at2"/>
<comment type="subcellular location">
    <subcellularLocation>
        <location evidence="1">Membrane</location>
        <topology evidence="1">Multi-pass membrane protein</topology>
    </subcellularLocation>
</comment>
<dbReference type="Pfam" id="PF03595">
    <property type="entry name" value="SLAC1"/>
    <property type="match status" value="1"/>
</dbReference>
<sequence>MTDKRLFLERCTVLPASYFAVPLGLGALAIAWYRAESVFELSHAASFTLGGLSFATWTLFLAIYVYKAIHCPAHFLDELRCPVRFALLSLIPITIMVMGELMVLWGKSGIDYMHGLGTAFILIGVISQLAYGTWRIGTLWRGDTFTQTSTLPPFYLPAVAANFTSASALALIGYKDIGQLFFGAGLFAWLIFEPVLLQHLRTTEINEKLRASLGVILAPAFVGAASYLSITGEVDFFVKMLWGYGFLQLLFLLRLLPWIAHKGIDASFWSFSFGLASMANGAMLFYKSPAFKEFGMAVFVFANLAMLILMGYALLHVWQGKFFKIAPVEKSV</sequence>
<feature type="transmembrane region" description="Helical" evidence="5">
    <location>
        <begin position="294"/>
        <end position="315"/>
    </location>
</feature>
<keyword evidence="3 5" id="KW-1133">Transmembrane helix</keyword>
<feature type="transmembrane region" description="Helical" evidence="5">
    <location>
        <begin position="154"/>
        <end position="174"/>
    </location>
</feature>
<keyword evidence="2 5" id="KW-0812">Transmembrane</keyword>
<evidence type="ECO:0000256" key="2">
    <source>
        <dbReference type="ARBA" id="ARBA00022692"/>
    </source>
</evidence>
<evidence type="ECO:0000256" key="4">
    <source>
        <dbReference type="ARBA" id="ARBA00023136"/>
    </source>
</evidence>